<dbReference type="PANTHER" id="PTHR43350:SF21">
    <property type="entry name" value="S-NITROSOMYCOTHIOL REDUCTASE MSCR"/>
    <property type="match status" value="1"/>
</dbReference>
<evidence type="ECO:0000256" key="2">
    <source>
        <dbReference type="ARBA" id="ARBA00008072"/>
    </source>
</evidence>
<feature type="domain" description="Enoyl reductase (ER)" evidence="7">
    <location>
        <begin position="10"/>
        <end position="361"/>
    </location>
</feature>
<name>A0ABU6AIJ4_9PSEU</name>
<evidence type="ECO:0000256" key="4">
    <source>
        <dbReference type="ARBA" id="ARBA00022833"/>
    </source>
</evidence>
<dbReference type="SMART" id="SM00829">
    <property type="entry name" value="PKS_ER"/>
    <property type="match status" value="1"/>
</dbReference>
<organism evidence="8 9">
    <name type="scientific">Saccharopolyspora mangrovi</name>
    <dbReference type="NCBI Taxonomy" id="3082379"/>
    <lineage>
        <taxon>Bacteria</taxon>
        <taxon>Bacillati</taxon>
        <taxon>Actinomycetota</taxon>
        <taxon>Actinomycetes</taxon>
        <taxon>Pseudonocardiales</taxon>
        <taxon>Pseudonocardiaceae</taxon>
        <taxon>Saccharopolyspora</taxon>
    </lineage>
</organism>
<dbReference type="Gene3D" id="3.90.180.10">
    <property type="entry name" value="Medium-chain alcohol dehydrogenases, catalytic domain"/>
    <property type="match status" value="1"/>
</dbReference>
<dbReference type="PANTHER" id="PTHR43350">
    <property type="entry name" value="NAD-DEPENDENT ALCOHOL DEHYDROGENASE"/>
    <property type="match status" value="1"/>
</dbReference>
<evidence type="ECO:0000256" key="5">
    <source>
        <dbReference type="ARBA" id="ARBA00023002"/>
    </source>
</evidence>
<accession>A0ABU6AIJ4</accession>
<protein>
    <submittedName>
        <fullName evidence="8">NAD(P)-dependent alcohol dehydrogenase</fullName>
    </submittedName>
</protein>
<keyword evidence="5" id="KW-0560">Oxidoreductase</keyword>
<evidence type="ECO:0000313" key="9">
    <source>
        <dbReference type="Proteomes" id="UP001327093"/>
    </source>
</evidence>
<dbReference type="InterPro" id="IPR011032">
    <property type="entry name" value="GroES-like_sf"/>
</dbReference>
<comment type="caution">
    <text evidence="8">The sequence shown here is derived from an EMBL/GenBank/DDBJ whole genome shotgun (WGS) entry which is preliminary data.</text>
</comment>
<keyword evidence="4 6" id="KW-0862">Zinc</keyword>
<evidence type="ECO:0000313" key="8">
    <source>
        <dbReference type="EMBL" id="MEB3371345.1"/>
    </source>
</evidence>
<dbReference type="Pfam" id="PF00107">
    <property type="entry name" value="ADH_zinc_N"/>
    <property type="match status" value="1"/>
</dbReference>
<dbReference type="EMBL" id="JAWLNX010000027">
    <property type="protein sequence ID" value="MEB3371345.1"/>
    <property type="molecule type" value="Genomic_DNA"/>
</dbReference>
<reference evidence="8 9" key="1">
    <citation type="submission" date="2023-10" db="EMBL/GenBank/DDBJ databases">
        <title>Saccharopolyspora sp. nov., isolated from mangrove soil.</title>
        <authorList>
            <person name="Lu Y."/>
            <person name="Liu W."/>
        </authorList>
    </citation>
    <scope>NUCLEOTIDE SEQUENCE [LARGE SCALE GENOMIC DNA]</scope>
    <source>
        <strain evidence="8 9">S2-29</strain>
    </source>
</reference>
<dbReference type="RefSeq" id="WP_324268780.1">
    <property type="nucleotide sequence ID" value="NZ_JAWLNX010000027.1"/>
</dbReference>
<dbReference type="SUPFAM" id="SSF50129">
    <property type="entry name" value="GroES-like"/>
    <property type="match status" value="1"/>
</dbReference>
<dbReference type="InterPro" id="IPR020843">
    <property type="entry name" value="ER"/>
</dbReference>
<dbReference type="InterPro" id="IPR013149">
    <property type="entry name" value="ADH-like_C"/>
</dbReference>
<evidence type="ECO:0000256" key="1">
    <source>
        <dbReference type="ARBA" id="ARBA00001947"/>
    </source>
</evidence>
<dbReference type="InterPro" id="IPR002328">
    <property type="entry name" value="ADH_Zn_CS"/>
</dbReference>
<dbReference type="InterPro" id="IPR036291">
    <property type="entry name" value="NAD(P)-bd_dom_sf"/>
</dbReference>
<keyword evidence="3 6" id="KW-0479">Metal-binding</keyword>
<proteinExistence type="inferred from homology"/>
<evidence type="ECO:0000256" key="3">
    <source>
        <dbReference type="ARBA" id="ARBA00022723"/>
    </source>
</evidence>
<comment type="cofactor">
    <cofactor evidence="1 6">
        <name>Zn(2+)</name>
        <dbReference type="ChEBI" id="CHEBI:29105"/>
    </cofactor>
</comment>
<comment type="similarity">
    <text evidence="2 6">Belongs to the zinc-containing alcohol dehydrogenase family.</text>
</comment>
<dbReference type="SUPFAM" id="SSF51735">
    <property type="entry name" value="NAD(P)-binding Rossmann-fold domains"/>
    <property type="match status" value="1"/>
</dbReference>
<dbReference type="InterPro" id="IPR013154">
    <property type="entry name" value="ADH-like_N"/>
</dbReference>
<evidence type="ECO:0000256" key="6">
    <source>
        <dbReference type="RuleBase" id="RU361277"/>
    </source>
</evidence>
<dbReference type="CDD" id="cd08278">
    <property type="entry name" value="benzyl_alcohol_DH"/>
    <property type="match status" value="1"/>
</dbReference>
<dbReference type="PROSITE" id="PS00059">
    <property type="entry name" value="ADH_ZINC"/>
    <property type="match status" value="1"/>
</dbReference>
<evidence type="ECO:0000259" key="7">
    <source>
        <dbReference type="SMART" id="SM00829"/>
    </source>
</evidence>
<dbReference type="Pfam" id="PF08240">
    <property type="entry name" value="ADH_N"/>
    <property type="match status" value="1"/>
</dbReference>
<sequence length="366" mass="37281">MQVHAAVLRDRAAPFALEHVELAAPEPGQVLVEIAGTGFCHTDVLPRQAGFLATPPLIAGHEGAGVVTEVGSSVGDIAVGDHVLLSFDSCGCCTNCALGNPAYCETFFQRNMTGKAQDGPGPVVDGAGHPVAARWFGQSSFASHVIAGTRNVVAVDHDLPLQLMGPLGCGIQTGAGSVLIALGVEAGSDVAVFGAGGVGLAAVMAARVAGAAMIVAVDLHDARLELAKELGATHVLRGGADDVAKQIRKLTRGGVQYALDTTGAPAVIATGIDALRPTGTIGLVGAGSRELVLAPSALATGKNVMGILEGDAVPHVFLPRLISLWRAGRFPFDKLIRTYPLSAINEAERDAASGVTIKPVLIPEGQ</sequence>
<dbReference type="Proteomes" id="UP001327093">
    <property type="component" value="Unassembled WGS sequence"/>
</dbReference>
<gene>
    <name evidence="8" type="ORF">R4I43_28455</name>
</gene>
<keyword evidence="9" id="KW-1185">Reference proteome</keyword>
<dbReference type="Gene3D" id="3.40.50.720">
    <property type="entry name" value="NAD(P)-binding Rossmann-like Domain"/>
    <property type="match status" value="1"/>
</dbReference>